<evidence type="ECO:0000259" key="1">
    <source>
        <dbReference type="Pfam" id="PF13340"/>
    </source>
</evidence>
<dbReference type="Proteomes" id="UP000578077">
    <property type="component" value="Unassembled WGS sequence"/>
</dbReference>
<dbReference type="PANTHER" id="PTHR46637:SF1">
    <property type="entry name" value="BLL5188 PROTEIN"/>
    <property type="match status" value="1"/>
</dbReference>
<dbReference type="InterPro" id="IPR025161">
    <property type="entry name" value="IS402-like_dom"/>
</dbReference>
<dbReference type="Pfam" id="PF13340">
    <property type="entry name" value="DUF4096"/>
    <property type="match status" value="1"/>
</dbReference>
<gene>
    <name evidence="2" type="ORF">HNR25_000336</name>
</gene>
<accession>A0A841E0C5</accession>
<reference evidence="2 3" key="1">
    <citation type="submission" date="2020-08" db="EMBL/GenBank/DDBJ databases">
        <title>Sequencing the genomes of 1000 actinobacteria strains.</title>
        <authorList>
            <person name="Klenk H.-P."/>
        </authorList>
    </citation>
    <scope>NUCLEOTIDE SEQUENCE [LARGE SCALE GENOMIC DNA]</scope>
    <source>
        <strain evidence="2 3">DSM 44593</strain>
    </source>
</reference>
<evidence type="ECO:0000313" key="2">
    <source>
        <dbReference type="EMBL" id="MBB5996585.1"/>
    </source>
</evidence>
<dbReference type="EMBL" id="JACHLY010000001">
    <property type="protein sequence ID" value="MBB5996585.1"/>
    <property type="molecule type" value="Genomic_DNA"/>
</dbReference>
<dbReference type="PANTHER" id="PTHR46637">
    <property type="entry name" value="TIS1421-TRANSPOSASE PROTEIN A"/>
    <property type="match status" value="1"/>
</dbReference>
<proteinExistence type="predicted"/>
<feature type="domain" description="Insertion element IS402-like" evidence="1">
    <location>
        <begin position="2"/>
        <end position="69"/>
    </location>
</feature>
<dbReference type="AlphaFoldDB" id="A0A841E0C5"/>
<dbReference type="InterPro" id="IPR052909">
    <property type="entry name" value="Transposase_6_like"/>
</dbReference>
<keyword evidence="3" id="KW-1185">Reference proteome</keyword>
<evidence type="ECO:0000313" key="3">
    <source>
        <dbReference type="Proteomes" id="UP000578077"/>
    </source>
</evidence>
<sequence length="101" mass="10890">MPLLPSFGARRQGGGTAPVDDRAAFTAVVYVLTSGCVWRRLPAEFAVSPATAHRRFTAWTRAHVWPRLHRAVAAEAPAELGWTEVIVDAAAARADPAVSER</sequence>
<comment type="caution">
    <text evidence="2">The sequence shown here is derived from an EMBL/GenBank/DDBJ whole genome shotgun (WGS) entry which is preliminary data.</text>
</comment>
<organism evidence="2 3">
    <name type="scientific">Streptomonospora salina</name>
    <dbReference type="NCBI Taxonomy" id="104205"/>
    <lineage>
        <taxon>Bacteria</taxon>
        <taxon>Bacillati</taxon>
        <taxon>Actinomycetota</taxon>
        <taxon>Actinomycetes</taxon>
        <taxon>Streptosporangiales</taxon>
        <taxon>Nocardiopsidaceae</taxon>
        <taxon>Streptomonospora</taxon>
    </lineage>
</organism>
<name>A0A841E0C5_9ACTN</name>
<protein>
    <submittedName>
        <fullName evidence="2">Transposase</fullName>
    </submittedName>
</protein>